<accession>A0ABT2Z8I3</accession>
<dbReference type="NCBIfam" id="TIGR03082">
    <property type="entry name" value="Gneg_AbrB_dup"/>
    <property type="match status" value="1"/>
</dbReference>
<dbReference type="Pfam" id="PF05145">
    <property type="entry name" value="AbrB"/>
    <property type="match status" value="1"/>
</dbReference>
<feature type="transmembrane region" description="Helical" evidence="1">
    <location>
        <begin position="84"/>
        <end position="106"/>
    </location>
</feature>
<proteinExistence type="predicted"/>
<feature type="transmembrane region" description="Helical" evidence="1">
    <location>
        <begin position="323"/>
        <end position="340"/>
    </location>
</feature>
<keyword evidence="1" id="KW-0812">Transmembrane</keyword>
<dbReference type="PANTHER" id="PTHR38457">
    <property type="entry name" value="REGULATOR ABRB-RELATED"/>
    <property type="match status" value="1"/>
</dbReference>
<feature type="transmembrane region" description="Helical" evidence="1">
    <location>
        <begin position="292"/>
        <end position="311"/>
    </location>
</feature>
<dbReference type="Proteomes" id="UP001652542">
    <property type="component" value="Unassembled WGS sequence"/>
</dbReference>
<evidence type="ECO:0000256" key="1">
    <source>
        <dbReference type="SAM" id="Phobius"/>
    </source>
</evidence>
<dbReference type="RefSeq" id="WP_263733103.1">
    <property type="nucleotide sequence ID" value="NZ_JAOWKY010000001.1"/>
</dbReference>
<protein>
    <submittedName>
        <fullName evidence="2">AbrB family transcriptional regulator</fullName>
    </submittedName>
</protein>
<name>A0ABT2Z8I3_9RHOB</name>
<gene>
    <name evidence="2" type="ORF">OEW28_02300</name>
</gene>
<dbReference type="EMBL" id="JAOWKY010000001">
    <property type="protein sequence ID" value="MCV2867454.1"/>
    <property type="molecule type" value="Genomic_DNA"/>
</dbReference>
<comment type="caution">
    <text evidence="2">The sequence shown here is derived from an EMBL/GenBank/DDBJ whole genome shotgun (WGS) entry which is preliminary data.</text>
</comment>
<dbReference type="InterPro" id="IPR017516">
    <property type="entry name" value="AbrB_dup"/>
</dbReference>
<reference evidence="2 3" key="1">
    <citation type="submission" date="2022-10" db="EMBL/GenBank/DDBJ databases">
        <title>Defluviimonas sp. nov., isolated from ocean surface water.</title>
        <authorList>
            <person name="He W."/>
            <person name="Wang L."/>
            <person name="Zhang D.-F."/>
        </authorList>
    </citation>
    <scope>NUCLEOTIDE SEQUENCE [LARGE SCALE GENOMIC DNA]</scope>
    <source>
        <strain evidence="2 3">WL0002</strain>
    </source>
</reference>
<evidence type="ECO:0000313" key="2">
    <source>
        <dbReference type="EMBL" id="MCV2867454.1"/>
    </source>
</evidence>
<dbReference type="PIRSF" id="PIRSF038991">
    <property type="entry name" value="Protein_AbrB"/>
    <property type="match status" value="1"/>
</dbReference>
<organism evidence="2 3">
    <name type="scientific">Albidovulum marisflavi</name>
    <dbReference type="NCBI Taxonomy" id="2984159"/>
    <lineage>
        <taxon>Bacteria</taxon>
        <taxon>Pseudomonadati</taxon>
        <taxon>Pseudomonadota</taxon>
        <taxon>Alphaproteobacteria</taxon>
        <taxon>Rhodobacterales</taxon>
        <taxon>Paracoccaceae</taxon>
        <taxon>Albidovulum</taxon>
    </lineage>
</organism>
<feature type="transmembrane region" description="Helical" evidence="1">
    <location>
        <begin position="228"/>
        <end position="247"/>
    </location>
</feature>
<feature type="transmembrane region" description="Helical" evidence="1">
    <location>
        <begin position="201"/>
        <end position="222"/>
    </location>
</feature>
<dbReference type="InterPro" id="IPR007820">
    <property type="entry name" value="AbrB_fam"/>
</dbReference>
<feature type="transmembrane region" description="Helical" evidence="1">
    <location>
        <begin position="259"/>
        <end position="280"/>
    </location>
</feature>
<evidence type="ECO:0000313" key="3">
    <source>
        <dbReference type="Proteomes" id="UP001652542"/>
    </source>
</evidence>
<feature type="transmembrane region" description="Helical" evidence="1">
    <location>
        <begin position="172"/>
        <end position="194"/>
    </location>
</feature>
<keyword evidence="1" id="KW-0472">Membrane</keyword>
<keyword evidence="1" id="KW-1133">Transmembrane helix</keyword>
<feature type="transmembrane region" description="Helical" evidence="1">
    <location>
        <begin position="148"/>
        <end position="166"/>
    </location>
</feature>
<keyword evidence="3" id="KW-1185">Reference proteome</keyword>
<dbReference type="PANTHER" id="PTHR38457:SF1">
    <property type="entry name" value="REGULATOR ABRB-RELATED"/>
    <property type="match status" value="1"/>
</dbReference>
<sequence>MSFLRETQPFVTTLVAGAAGAALAALAGIPAGALIGSTLAVVAVSALKFRVGLPNSLRDLAFATIGVSLGSGVDERLIGQIGTWGISLAVLMLSLIATLLVGRLILAQFFGMDKQTATLASSPGTMSNAIAIAVEGHGDATAVMFLQLTRLLVLVIAVPPLATMLGDAPTAGAVGAAEVTLPVLALLLAAAILLGRIGGHLGLPAASLLAGMVISAGGHAAGLIHGTAPGWITFVAFALTGAVLGTRMSLVTLQQTKRFAVAGLAVVGGAILCSLAFAALTSAMTNLSFGQVWIAYAPGGVEAMAAIGLSLGYDPAYVAVHHFARIFALVVIVPVVLKLADR</sequence>